<name>A0A1S1LRL8_MYCCH</name>
<protein>
    <submittedName>
        <fullName evidence="6">Patatin</fullName>
    </submittedName>
</protein>
<evidence type="ECO:0000256" key="3">
    <source>
        <dbReference type="ARBA" id="ARBA00023098"/>
    </source>
</evidence>
<feature type="active site" description="Proton acceptor" evidence="4">
    <location>
        <position position="197"/>
    </location>
</feature>
<dbReference type="Pfam" id="PF01734">
    <property type="entry name" value="Patatin"/>
    <property type="match status" value="1"/>
</dbReference>
<dbReference type="InterPro" id="IPR002641">
    <property type="entry name" value="PNPLA_dom"/>
</dbReference>
<evidence type="ECO:0000256" key="4">
    <source>
        <dbReference type="PROSITE-ProRule" id="PRU01161"/>
    </source>
</evidence>
<dbReference type="InterPro" id="IPR016035">
    <property type="entry name" value="Acyl_Trfase/lysoPLipase"/>
</dbReference>
<organism evidence="6 7">
    <name type="scientific">Mycobacteroides chelonae</name>
    <name type="common">Mycobacterium chelonae</name>
    <dbReference type="NCBI Taxonomy" id="1774"/>
    <lineage>
        <taxon>Bacteria</taxon>
        <taxon>Bacillati</taxon>
        <taxon>Actinomycetota</taxon>
        <taxon>Actinomycetes</taxon>
        <taxon>Mycobacteriales</taxon>
        <taxon>Mycobacteriaceae</taxon>
        <taxon>Mycobacteroides</taxon>
    </lineage>
</organism>
<proteinExistence type="predicted"/>
<feature type="active site" description="Nucleophile" evidence="4">
    <location>
        <position position="73"/>
    </location>
</feature>
<feature type="short sequence motif" description="DGA/G" evidence="4">
    <location>
        <begin position="197"/>
        <end position="199"/>
    </location>
</feature>
<reference evidence="6 7" key="1">
    <citation type="submission" date="2016-10" db="EMBL/GenBank/DDBJ databases">
        <title>Evaluation of Human, Veterinary and Environmental Mycobacterium chelonae Isolates by Core Genome Phylogenomic Analysis, Targeted Gene Comparison, and Anti-microbial Susceptibility Patterns: A Tale of Mistaken Identities.</title>
        <authorList>
            <person name="Fogelson S.B."/>
            <person name="Camus A.C."/>
            <person name="Lorenz W."/>
            <person name="Vasireddy R."/>
            <person name="Vasireddy S."/>
            <person name="Smith T."/>
            <person name="Brown-Elliott B.A."/>
            <person name="Wallace R.J.Jr."/>
            <person name="Hasan N.A."/>
            <person name="Reischl U."/>
            <person name="Sanchez S."/>
        </authorList>
    </citation>
    <scope>NUCLEOTIDE SEQUENCE [LARGE SCALE GENOMIC DNA]</scope>
    <source>
        <strain evidence="6 7">15515</strain>
    </source>
</reference>
<sequence length="322" mass="33727">MGGARVTDGQLSLIDVLAARLATGSRPGNRQDGHRVALAIEGGGNRSAYSAGMCIALDELGLTSCFDSVYGTSGGALNGAWLLTGEAQRWLPSWAWPEVAAAKVNDPARLLRGGPVVDLKALVGNVYTSITPMNFDAILGNSITFHPIATDARTGAACDLAPYVVGRASLQTALRASACLPLLAGPPVQLAGRAFVDGGVAEAIPWPSAVAQGATHVLVLRTLREDQAASVAGLELLALMPYYLRHARGAGRSHLSRHLAYRRADNARTRGVEFVQVRPPVGAHDVSGLSRDLAAIASAIEIGRVALRGVIDEMRLQAQPHK</sequence>
<evidence type="ECO:0000256" key="1">
    <source>
        <dbReference type="ARBA" id="ARBA00022801"/>
    </source>
</evidence>
<comment type="caution">
    <text evidence="6">The sequence shown here is derived from an EMBL/GenBank/DDBJ whole genome shotgun (WGS) entry which is preliminary data.</text>
</comment>
<dbReference type="GO" id="GO:0016787">
    <property type="term" value="F:hydrolase activity"/>
    <property type="evidence" value="ECO:0007669"/>
    <property type="project" value="UniProtKB-UniRule"/>
</dbReference>
<dbReference type="PANTHER" id="PTHR14226">
    <property type="entry name" value="NEUROPATHY TARGET ESTERASE/SWISS CHEESE D.MELANOGASTER"/>
    <property type="match status" value="1"/>
</dbReference>
<dbReference type="RefSeq" id="WP_057967007.1">
    <property type="nucleotide sequence ID" value="NZ_MAEQ01000036.1"/>
</dbReference>
<dbReference type="PANTHER" id="PTHR14226:SF64">
    <property type="entry name" value="PNPLA DOMAIN-CONTAINING PROTEIN"/>
    <property type="match status" value="1"/>
</dbReference>
<feature type="short sequence motif" description="GXSXG" evidence="4">
    <location>
        <begin position="71"/>
        <end position="75"/>
    </location>
</feature>
<dbReference type="Proteomes" id="UP000180043">
    <property type="component" value="Unassembled WGS sequence"/>
</dbReference>
<keyword evidence="1 4" id="KW-0378">Hydrolase</keyword>
<feature type="domain" description="PNPLA" evidence="5">
    <location>
        <begin position="38"/>
        <end position="210"/>
    </location>
</feature>
<dbReference type="Gene3D" id="3.40.1090.10">
    <property type="entry name" value="Cytosolic phospholipase A2 catalytic domain"/>
    <property type="match status" value="1"/>
</dbReference>
<dbReference type="InterPro" id="IPR050301">
    <property type="entry name" value="NTE"/>
</dbReference>
<dbReference type="PROSITE" id="PS51635">
    <property type="entry name" value="PNPLA"/>
    <property type="match status" value="1"/>
</dbReference>
<comment type="caution">
    <text evidence="4">Lacks conserved residue(s) required for the propagation of feature annotation.</text>
</comment>
<dbReference type="SUPFAM" id="SSF52151">
    <property type="entry name" value="FabD/lysophospholipase-like"/>
    <property type="match status" value="1"/>
</dbReference>
<dbReference type="GO" id="GO:0016042">
    <property type="term" value="P:lipid catabolic process"/>
    <property type="evidence" value="ECO:0007669"/>
    <property type="project" value="UniProtKB-UniRule"/>
</dbReference>
<keyword evidence="3 4" id="KW-0443">Lipid metabolism</keyword>
<accession>A0A1S1LRL8</accession>
<gene>
    <name evidence="6" type="ORF">BKG82_11900</name>
</gene>
<evidence type="ECO:0000313" key="6">
    <source>
        <dbReference type="EMBL" id="OHU58284.1"/>
    </source>
</evidence>
<evidence type="ECO:0000259" key="5">
    <source>
        <dbReference type="PROSITE" id="PS51635"/>
    </source>
</evidence>
<keyword evidence="2 4" id="KW-0442">Lipid degradation</keyword>
<evidence type="ECO:0000256" key="2">
    <source>
        <dbReference type="ARBA" id="ARBA00022963"/>
    </source>
</evidence>
<dbReference type="AlphaFoldDB" id="A0A1S1LRL8"/>
<evidence type="ECO:0000313" key="7">
    <source>
        <dbReference type="Proteomes" id="UP000180043"/>
    </source>
</evidence>
<dbReference type="EMBL" id="MLIQ01000013">
    <property type="protein sequence ID" value="OHU58284.1"/>
    <property type="molecule type" value="Genomic_DNA"/>
</dbReference>